<dbReference type="SUPFAM" id="SSF55811">
    <property type="entry name" value="Nudix"/>
    <property type="match status" value="1"/>
</dbReference>
<organism evidence="3 4">
    <name type="scientific">Curtobacterium flaccumfaciens</name>
    <dbReference type="NCBI Taxonomy" id="2035"/>
    <lineage>
        <taxon>Bacteria</taxon>
        <taxon>Bacillati</taxon>
        <taxon>Actinomycetota</taxon>
        <taxon>Actinomycetes</taxon>
        <taxon>Micrococcales</taxon>
        <taxon>Microbacteriaceae</taxon>
        <taxon>Curtobacterium</taxon>
    </lineage>
</organism>
<dbReference type="PANTHER" id="PTHR21340">
    <property type="entry name" value="DIADENOSINE 5,5-P1,P4-TETRAPHOSPHATE PYROPHOSPHOHYDROLASE MUTT"/>
    <property type="match status" value="1"/>
</dbReference>
<comment type="caution">
    <text evidence="3">The sequence shown here is derived from an EMBL/GenBank/DDBJ whole genome shotgun (WGS) entry which is preliminary data.</text>
</comment>
<dbReference type="Gene3D" id="3.90.79.10">
    <property type="entry name" value="Nucleoside Triphosphate Pyrophosphohydrolase"/>
    <property type="match status" value="1"/>
</dbReference>
<dbReference type="STRING" id="2035.RU06_01340"/>
<name>A0A4R6DDZ0_9MICO</name>
<dbReference type="InterPro" id="IPR015797">
    <property type="entry name" value="NUDIX_hydrolase-like_dom_sf"/>
</dbReference>
<dbReference type="InterPro" id="IPR051325">
    <property type="entry name" value="Nudix_hydrolase_domain"/>
</dbReference>
<dbReference type="CDD" id="cd04662">
    <property type="entry name" value="NUDIX_Hydrolase"/>
    <property type="match status" value="1"/>
</dbReference>
<evidence type="ECO:0000313" key="3">
    <source>
        <dbReference type="EMBL" id="TDN42781.1"/>
    </source>
</evidence>
<evidence type="ECO:0000259" key="2">
    <source>
        <dbReference type="PROSITE" id="PS51462"/>
    </source>
</evidence>
<dbReference type="EMBL" id="SNVW01000010">
    <property type="protein sequence ID" value="TDN42781.1"/>
    <property type="molecule type" value="Genomic_DNA"/>
</dbReference>
<evidence type="ECO:0000313" key="4">
    <source>
        <dbReference type="Proteomes" id="UP000295764"/>
    </source>
</evidence>
<dbReference type="InterPro" id="IPR020084">
    <property type="entry name" value="NUDIX_hydrolase_CS"/>
</dbReference>
<dbReference type="PANTHER" id="PTHR21340:SF7">
    <property type="entry name" value="NUDIX HYDROLASE DOMAIN-CONTAINING PROTEIN"/>
    <property type="match status" value="1"/>
</dbReference>
<dbReference type="InterPro" id="IPR000086">
    <property type="entry name" value="NUDIX_hydrolase_dom"/>
</dbReference>
<reference evidence="3 4" key="1">
    <citation type="submission" date="2019-03" db="EMBL/GenBank/DDBJ databases">
        <title>Genomic analyses of the natural microbiome of Caenorhabditis elegans.</title>
        <authorList>
            <person name="Samuel B."/>
        </authorList>
    </citation>
    <scope>NUCLEOTIDE SEQUENCE [LARGE SCALE GENOMIC DNA]</scope>
    <source>
        <strain evidence="3 4">JUb65</strain>
    </source>
</reference>
<proteinExistence type="predicted"/>
<evidence type="ECO:0000256" key="1">
    <source>
        <dbReference type="ARBA" id="ARBA00022801"/>
    </source>
</evidence>
<dbReference type="Pfam" id="PF00293">
    <property type="entry name" value="NUDIX"/>
    <property type="match status" value="1"/>
</dbReference>
<keyword evidence="1 3" id="KW-0378">Hydrolase</keyword>
<dbReference type="GO" id="GO:0006754">
    <property type="term" value="P:ATP biosynthetic process"/>
    <property type="evidence" value="ECO:0007669"/>
    <property type="project" value="TreeGrafter"/>
</dbReference>
<dbReference type="PROSITE" id="PS00893">
    <property type="entry name" value="NUDIX_BOX"/>
    <property type="match status" value="1"/>
</dbReference>
<dbReference type="GO" id="GO:0004081">
    <property type="term" value="F:bis(5'-nucleosyl)-tetraphosphatase (asymmetrical) activity"/>
    <property type="evidence" value="ECO:0007669"/>
    <property type="project" value="TreeGrafter"/>
</dbReference>
<protein>
    <submittedName>
        <fullName evidence="3">Putative NUDIX family NTP pyrophosphohydrolase</fullName>
    </submittedName>
</protein>
<gene>
    <name evidence="3" type="ORF">EDF64_11037</name>
</gene>
<feature type="domain" description="Nudix hydrolase" evidence="2">
    <location>
        <begin position="22"/>
        <end position="171"/>
    </location>
</feature>
<accession>A0A4R6DDZ0</accession>
<dbReference type="PROSITE" id="PS51462">
    <property type="entry name" value="NUDIX"/>
    <property type="match status" value="1"/>
</dbReference>
<dbReference type="GO" id="GO:0006167">
    <property type="term" value="P:AMP biosynthetic process"/>
    <property type="evidence" value="ECO:0007669"/>
    <property type="project" value="TreeGrafter"/>
</dbReference>
<sequence>MALRALQGTPPRVPLAARSLGPVVLSAGLLLYRVVDGGPQVWIAHMGGPFWKRRPRAWSIPKGLVEGDEDAVTTARREFAEEIGTPAPDSPLTDLGEFRQASGKRVRVFAAEAPDFSVDAVRSNTVRLELPRGSGRFVDVPEVDDARWVPLDEARELLVAGQVAALDALLAHRAL</sequence>
<dbReference type="Proteomes" id="UP000295764">
    <property type="component" value="Unassembled WGS sequence"/>
</dbReference>
<dbReference type="AlphaFoldDB" id="A0A4R6DDZ0"/>
<dbReference type="OrthoDB" id="954553at2"/>